<dbReference type="CDD" id="cd01948">
    <property type="entry name" value="EAL"/>
    <property type="match status" value="1"/>
</dbReference>
<evidence type="ECO:0000313" key="3">
    <source>
        <dbReference type="Proteomes" id="UP001556098"/>
    </source>
</evidence>
<dbReference type="InterPro" id="IPR001633">
    <property type="entry name" value="EAL_dom"/>
</dbReference>
<dbReference type="InterPro" id="IPR052155">
    <property type="entry name" value="Biofilm_reg_signaling"/>
</dbReference>
<keyword evidence="3" id="KW-1185">Reference proteome</keyword>
<protein>
    <submittedName>
        <fullName evidence="2">EAL domain-containing protein</fullName>
    </submittedName>
</protein>
<dbReference type="PANTHER" id="PTHR44757">
    <property type="entry name" value="DIGUANYLATE CYCLASE DGCP"/>
    <property type="match status" value="1"/>
</dbReference>
<evidence type="ECO:0000313" key="2">
    <source>
        <dbReference type="EMBL" id="MEW9918039.1"/>
    </source>
</evidence>
<feature type="domain" description="EAL" evidence="1">
    <location>
        <begin position="50"/>
        <end position="303"/>
    </location>
</feature>
<dbReference type="EMBL" id="JBFNXX010000001">
    <property type="protein sequence ID" value="MEW9918039.1"/>
    <property type="molecule type" value="Genomic_DNA"/>
</dbReference>
<dbReference type="RefSeq" id="WP_367875740.1">
    <property type="nucleotide sequence ID" value="NZ_JBFNXX010000001.1"/>
</dbReference>
<reference evidence="2 3" key="1">
    <citation type="submission" date="2024-07" db="EMBL/GenBank/DDBJ databases">
        <title>Marimonas sp.nov., isolated from tidal-flat sediment.</title>
        <authorList>
            <person name="Jayan J.N."/>
            <person name="Lee S.S."/>
        </authorList>
    </citation>
    <scope>NUCLEOTIDE SEQUENCE [LARGE SCALE GENOMIC DNA]</scope>
    <source>
        <strain evidence="2 3">MJW-29</strain>
    </source>
</reference>
<name>A0ABV3RI36_9RHOB</name>
<dbReference type="PROSITE" id="PS50883">
    <property type="entry name" value="EAL"/>
    <property type="match status" value="1"/>
</dbReference>
<gene>
    <name evidence="2" type="ORF">AB2B41_00350</name>
</gene>
<dbReference type="InterPro" id="IPR035919">
    <property type="entry name" value="EAL_sf"/>
</dbReference>
<proteinExistence type="predicted"/>
<dbReference type="Gene3D" id="3.20.20.450">
    <property type="entry name" value="EAL domain"/>
    <property type="match status" value="1"/>
</dbReference>
<dbReference type="Pfam" id="PF00563">
    <property type="entry name" value="EAL"/>
    <property type="match status" value="1"/>
</dbReference>
<dbReference type="Proteomes" id="UP001556098">
    <property type="component" value="Unassembled WGS sequence"/>
</dbReference>
<organism evidence="2 3">
    <name type="scientific">Sulfitobacter sediminis</name>
    <dbReference type="NCBI Taxonomy" id="3234186"/>
    <lineage>
        <taxon>Bacteria</taxon>
        <taxon>Pseudomonadati</taxon>
        <taxon>Pseudomonadota</taxon>
        <taxon>Alphaproteobacteria</taxon>
        <taxon>Rhodobacterales</taxon>
        <taxon>Roseobacteraceae</taxon>
        <taxon>Sulfitobacter</taxon>
    </lineage>
</organism>
<accession>A0ABV3RI36</accession>
<dbReference type="SMART" id="SM00052">
    <property type="entry name" value="EAL"/>
    <property type="match status" value="1"/>
</dbReference>
<comment type="caution">
    <text evidence="2">The sequence shown here is derived from an EMBL/GenBank/DDBJ whole genome shotgun (WGS) entry which is preliminary data.</text>
</comment>
<dbReference type="PANTHER" id="PTHR44757:SF2">
    <property type="entry name" value="BIOFILM ARCHITECTURE MAINTENANCE PROTEIN MBAA"/>
    <property type="match status" value="1"/>
</dbReference>
<evidence type="ECO:0000259" key="1">
    <source>
        <dbReference type="PROSITE" id="PS50883"/>
    </source>
</evidence>
<dbReference type="SUPFAM" id="SSF141868">
    <property type="entry name" value="EAL domain-like"/>
    <property type="match status" value="1"/>
</dbReference>
<sequence>MTSRQLGPDASRTVDSLCRVADFALYSSKTSGRGRLTQYNQILEGQYFERRTLVESLPGAIARGELDLYLQPKVFLPGREVYGFEALVRWVRDSNIVRTEELIRIAEESGRIFELDKYVLDVAAREIAYYNRVNGTGVSVSVNLSALHFNTRRIVGWVDRALEVSGLLPHLLTLEITESAELRDWEQAQFIMGELRALGSRISIDDFGTGYSSLSYLRSAIVDEVKIDRTIIEQIATSDEARFLLDGVLDIAGNLGLGVVVEGVATPEQARILTEMGADRAQGYLFGKPMLLRDAIEALDGTVVRRDEPTGGPLAKAVRKRRDLG</sequence>